<dbReference type="Gene3D" id="3.90.1480.20">
    <property type="entry name" value="Glycosyl transferase family 29"/>
    <property type="match status" value="1"/>
</dbReference>
<evidence type="ECO:0000313" key="12">
    <source>
        <dbReference type="RefSeq" id="XP_006818561.1"/>
    </source>
</evidence>
<evidence type="ECO:0000256" key="7">
    <source>
        <dbReference type="ARBA" id="ARBA00022989"/>
    </source>
</evidence>
<gene>
    <name evidence="12" type="primary">LOC102805234</name>
</gene>
<comment type="similarity">
    <text evidence="2">Belongs to the glycosyltransferase 29 family.</text>
</comment>
<accession>A0ABM0MEX0</accession>
<keyword evidence="7" id="KW-1133">Transmembrane helix</keyword>
<name>A0ABM0MEX0_SACKO</name>
<dbReference type="GeneID" id="102805234"/>
<dbReference type="Proteomes" id="UP000694865">
    <property type="component" value="Unplaced"/>
</dbReference>
<proteinExistence type="inferred from homology"/>
<protein>
    <submittedName>
        <fullName evidence="12">CMP-N-acetylneuraminate-beta-1,4-galactoside alpha-2,3-sialyltransferase-like</fullName>
    </submittedName>
</protein>
<evidence type="ECO:0000256" key="3">
    <source>
        <dbReference type="ARBA" id="ARBA00022676"/>
    </source>
</evidence>
<dbReference type="PANTHER" id="PTHR13713">
    <property type="entry name" value="SIALYLTRANSFERASE"/>
    <property type="match status" value="1"/>
</dbReference>
<evidence type="ECO:0000256" key="6">
    <source>
        <dbReference type="ARBA" id="ARBA00022968"/>
    </source>
</evidence>
<evidence type="ECO:0000256" key="4">
    <source>
        <dbReference type="ARBA" id="ARBA00022679"/>
    </source>
</evidence>
<dbReference type="PANTHER" id="PTHR13713:SF92">
    <property type="entry name" value="CMP-N-ACETYLNEURAMINATE-BETA-1,4-GALACTOSIDE ALPHA-2,3-SIALYLTRANSFERASE-LIKE ISOFORM X1"/>
    <property type="match status" value="1"/>
</dbReference>
<dbReference type="InterPro" id="IPR001675">
    <property type="entry name" value="Glyco_trans_29"/>
</dbReference>
<evidence type="ECO:0000313" key="11">
    <source>
        <dbReference type="Proteomes" id="UP000694865"/>
    </source>
</evidence>
<keyword evidence="5" id="KW-0812">Transmembrane</keyword>
<evidence type="ECO:0000256" key="5">
    <source>
        <dbReference type="ARBA" id="ARBA00022692"/>
    </source>
</evidence>
<keyword evidence="3" id="KW-0328">Glycosyltransferase</keyword>
<keyword evidence="6" id="KW-0735">Signal-anchor</keyword>
<evidence type="ECO:0000256" key="1">
    <source>
        <dbReference type="ARBA" id="ARBA00004323"/>
    </source>
</evidence>
<evidence type="ECO:0000256" key="9">
    <source>
        <dbReference type="ARBA" id="ARBA00023136"/>
    </source>
</evidence>
<keyword evidence="11" id="KW-1185">Reference proteome</keyword>
<keyword evidence="8" id="KW-0333">Golgi apparatus</keyword>
<evidence type="ECO:0000256" key="2">
    <source>
        <dbReference type="ARBA" id="ARBA00006003"/>
    </source>
</evidence>
<sequence length="186" mass="20765">MNVIANNLFPLNPLEVAKKRVSEMRASIPGFNANTPIFLNNDFQEWSQSHGMGLPFDVDGYENGIMDLLKVVNTTSYPKELTRKDCTTCVVVGSAGILAGSKKGPEIDSHDVVIRVNGGPTRCFEGDVGSRTTMRISYPESAPQSPGEYDPESLFVMLPFKDKDLEWLDRVATRKPVVSYNKYYYM</sequence>
<keyword evidence="4" id="KW-0808">Transferase</keyword>
<dbReference type="InterPro" id="IPR038578">
    <property type="entry name" value="GT29-like_sf"/>
</dbReference>
<evidence type="ECO:0000256" key="10">
    <source>
        <dbReference type="ARBA" id="ARBA00023180"/>
    </source>
</evidence>
<organism evidence="11 12">
    <name type="scientific">Saccoglossus kowalevskii</name>
    <name type="common">Acorn worm</name>
    <dbReference type="NCBI Taxonomy" id="10224"/>
    <lineage>
        <taxon>Eukaryota</taxon>
        <taxon>Metazoa</taxon>
        <taxon>Hemichordata</taxon>
        <taxon>Enteropneusta</taxon>
        <taxon>Harrimaniidae</taxon>
        <taxon>Saccoglossus</taxon>
    </lineage>
</organism>
<comment type="subcellular location">
    <subcellularLocation>
        <location evidence="1">Golgi apparatus membrane</location>
        <topology evidence="1">Single-pass type II membrane protein</topology>
    </subcellularLocation>
</comment>
<keyword evidence="9" id="KW-0472">Membrane</keyword>
<evidence type="ECO:0000256" key="8">
    <source>
        <dbReference type="ARBA" id="ARBA00023034"/>
    </source>
</evidence>
<reference evidence="12" key="1">
    <citation type="submission" date="2025-08" db="UniProtKB">
        <authorList>
            <consortium name="RefSeq"/>
        </authorList>
    </citation>
    <scope>IDENTIFICATION</scope>
    <source>
        <tissue evidence="12">Testes</tissue>
    </source>
</reference>
<dbReference type="Pfam" id="PF00777">
    <property type="entry name" value="Glyco_transf_29"/>
    <property type="match status" value="1"/>
</dbReference>
<keyword evidence="10" id="KW-0325">Glycoprotein</keyword>
<dbReference type="RefSeq" id="XP_006818561.1">
    <property type="nucleotide sequence ID" value="XM_006818498.1"/>
</dbReference>
<dbReference type="InterPro" id="IPR051142">
    <property type="entry name" value="Glycosyltransferase_29"/>
</dbReference>